<evidence type="ECO:0000256" key="2">
    <source>
        <dbReference type="SAM" id="MobiDB-lite"/>
    </source>
</evidence>
<proteinExistence type="predicted"/>
<feature type="region of interest" description="Disordered" evidence="2">
    <location>
        <begin position="174"/>
        <end position="220"/>
    </location>
</feature>
<organism evidence="3 4">
    <name type="scientific">Triangularia setosa</name>
    <dbReference type="NCBI Taxonomy" id="2587417"/>
    <lineage>
        <taxon>Eukaryota</taxon>
        <taxon>Fungi</taxon>
        <taxon>Dikarya</taxon>
        <taxon>Ascomycota</taxon>
        <taxon>Pezizomycotina</taxon>
        <taxon>Sordariomycetes</taxon>
        <taxon>Sordariomycetidae</taxon>
        <taxon>Sordariales</taxon>
        <taxon>Podosporaceae</taxon>
        <taxon>Triangularia</taxon>
    </lineage>
</organism>
<protein>
    <submittedName>
        <fullName evidence="3">Uncharacterized protein</fullName>
    </submittedName>
</protein>
<reference evidence="3" key="2">
    <citation type="submission" date="2023-05" db="EMBL/GenBank/DDBJ databases">
        <authorList>
            <consortium name="Lawrence Berkeley National Laboratory"/>
            <person name="Steindorff A."/>
            <person name="Hensen N."/>
            <person name="Bonometti L."/>
            <person name="Westerberg I."/>
            <person name="Brannstrom I.O."/>
            <person name="Guillou S."/>
            <person name="Cros-Aarteil S."/>
            <person name="Calhoun S."/>
            <person name="Haridas S."/>
            <person name="Kuo A."/>
            <person name="Mondo S."/>
            <person name="Pangilinan J."/>
            <person name="Riley R."/>
            <person name="Labutti K."/>
            <person name="Andreopoulos B."/>
            <person name="Lipzen A."/>
            <person name="Chen C."/>
            <person name="Yanf M."/>
            <person name="Daum C."/>
            <person name="Ng V."/>
            <person name="Clum A."/>
            <person name="Ohm R."/>
            <person name="Martin F."/>
            <person name="Silar P."/>
            <person name="Natvig D."/>
            <person name="Lalanne C."/>
            <person name="Gautier V."/>
            <person name="Ament-Velasquez S.L."/>
            <person name="Kruys A."/>
            <person name="Hutchinson M.I."/>
            <person name="Powell A.J."/>
            <person name="Barry K."/>
            <person name="Miller A.N."/>
            <person name="Grigoriev I.V."/>
            <person name="Debuchy R."/>
            <person name="Gladieux P."/>
            <person name="Thoren M.H."/>
            <person name="Johannesson H."/>
        </authorList>
    </citation>
    <scope>NUCLEOTIDE SEQUENCE</scope>
    <source>
        <strain evidence="3">CBS 892.96</strain>
    </source>
</reference>
<dbReference type="EMBL" id="MU866589">
    <property type="protein sequence ID" value="KAK4171310.1"/>
    <property type="molecule type" value="Genomic_DNA"/>
</dbReference>
<evidence type="ECO:0000313" key="3">
    <source>
        <dbReference type="EMBL" id="KAK4171310.1"/>
    </source>
</evidence>
<feature type="compositionally biased region" description="Low complexity" evidence="2">
    <location>
        <begin position="110"/>
        <end position="120"/>
    </location>
</feature>
<accession>A0AAN7A2U2</accession>
<name>A0AAN7A2U2_9PEZI</name>
<feature type="coiled-coil region" evidence="1">
    <location>
        <begin position="228"/>
        <end position="270"/>
    </location>
</feature>
<feature type="region of interest" description="Disordered" evidence="2">
    <location>
        <begin position="25"/>
        <end position="141"/>
    </location>
</feature>
<sequence length="387" mass="43584">MRPHRSGLSIRPPTSRYRAAYVADGSEDESLCYSENEVDYHNDPYRPTFSERNPAPYGPGLPDTPLHSPNSEYTTSTRPPSLPRPLSSSGRPLSNPRPVNFHQDCMNGFQPKYQPGYGPQPLLPSQNPHGRPRTPYRPPPQHPVASMWGAWNPPPTYLPPPNVTLNDPRRAGHHAWMPFPEPDPIRTSRPYRNSSLGPTLRSRSSMRNHNSSEARVAQQPDPAIVAALKGKVNENKVLRDELKRFKKKELKREAKEKEAKFQELKGLEEELTRYKLYEQRNQMKKEIKNEIFAEFQQGITTSPTPLAEQLGPSSGFSSEATPSSGFWTTQGGLTVGRQVPRAAGGVPLGDFLYDRYGNPTLEIYARPLNIQDVGMRGRQPIQNIRHG</sequence>
<feature type="compositionally biased region" description="Low complexity" evidence="2">
    <location>
        <begin position="201"/>
        <end position="211"/>
    </location>
</feature>
<dbReference type="Proteomes" id="UP001302321">
    <property type="component" value="Unassembled WGS sequence"/>
</dbReference>
<evidence type="ECO:0000256" key="1">
    <source>
        <dbReference type="SAM" id="Coils"/>
    </source>
</evidence>
<feature type="compositionally biased region" description="Low complexity" evidence="2">
    <location>
        <begin position="74"/>
        <end position="98"/>
    </location>
</feature>
<gene>
    <name evidence="3" type="ORF">QBC36DRAFT_99220</name>
</gene>
<keyword evidence="4" id="KW-1185">Reference proteome</keyword>
<dbReference type="AlphaFoldDB" id="A0AAN7A2U2"/>
<evidence type="ECO:0000313" key="4">
    <source>
        <dbReference type="Proteomes" id="UP001302321"/>
    </source>
</evidence>
<reference evidence="3" key="1">
    <citation type="journal article" date="2023" name="Mol. Phylogenet. Evol.">
        <title>Genome-scale phylogeny and comparative genomics of the fungal order Sordariales.</title>
        <authorList>
            <person name="Hensen N."/>
            <person name="Bonometti L."/>
            <person name="Westerberg I."/>
            <person name="Brannstrom I.O."/>
            <person name="Guillou S."/>
            <person name="Cros-Aarteil S."/>
            <person name="Calhoun S."/>
            <person name="Haridas S."/>
            <person name="Kuo A."/>
            <person name="Mondo S."/>
            <person name="Pangilinan J."/>
            <person name="Riley R."/>
            <person name="LaButti K."/>
            <person name="Andreopoulos B."/>
            <person name="Lipzen A."/>
            <person name="Chen C."/>
            <person name="Yan M."/>
            <person name="Daum C."/>
            <person name="Ng V."/>
            <person name="Clum A."/>
            <person name="Steindorff A."/>
            <person name="Ohm R.A."/>
            <person name="Martin F."/>
            <person name="Silar P."/>
            <person name="Natvig D.O."/>
            <person name="Lalanne C."/>
            <person name="Gautier V."/>
            <person name="Ament-Velasquez S.L."/>
            <person name="Kruys A."/>
            <person name="Hutchinson M.I."/>
            <person name="Powell A.J."/>
            <person name="Barry K."/>
            <person name="Miller A.N."/>
            <person name="Grigoriev I.V."/>
            <person name="Debuchy R."/>
            <person name="Gladieux P."/>
            <person name="Hiltunen Thoren M."/>
            <person name="Johannesson H."/>
        </authorList>
    </citation>
    <scope>NUCLEOTIDE SEQUENCE</scope>
    <source>
        <strain evidence="3">CBS 892.96</strain>
    </source>
</reference>
<comment type="caution">
    <text evidence="3">The sequence shown here is derived from an EMBL/GenBank/DDBJ whole genome shotgun (WGS) entry which is preliminary data.</text>
</comment>
<keyword evidence="1" id="KW-0175">Coiled coil</keyword>